<gene>
    <name evidence="11" type="primary">set-2</name>
    <name evidence="11" type="ORF">EHP00_295</name>
</gene>
<accession>A0A1W0E7B1</accession>
<evidence type="ECO:0000256" key="3">
    <source>
        <dbReference type="ARBA" id="ARBA00022603"/>
    </source>
</evidence>
<dbReference type="Proteomes" id="UP000192758">
    <property type="component" value="Unassembled WGS sequence"/>
</dbReference>
<keyword evidence="7" id="KW-0539">Nucleus</keyword>
<dbReference type="GO" id="GO:0048188">
    <property type="term" value="C:Set1C/COMPASS complex"/>
    <property type="evidence" value="ECO:0007669"/>
    <property type="project" value="TreeGrafter"/>
</dbReference>
<keyword evidence="4" id="KW-0808">Transferase</keyword>
<reference evidence="11 12" key="1">
    <citation type="journal article" date="2017" name="Environ. Microbiol.">
        <title>Decay of the glycolytic pathway and adaptation to intranuclear parasitism within Enterocytozoonidae microsporidia.</title>
        <authorList>
            <person name="Wiredu Boakye D."/>
            <person name="Jaroenlak P."/>
            <person name="Prachumwat A."/>
            <person name="Williams T.A."/>
            <person name="Bateman K.S."/>
            <person name="Itsathitphaisarn O."/>
            <person name="Sritunyalucksana K."/>
            <person name="Paszkiewicz K.H."/>
            <person name="Moore K.A."/>
            <person name="Stentiford G.D."/>
            <person name="Williams B.A."/>
        </authorList>
    </citation>
    <scope>NUCLEOTIDE SEQUENCE [LARGE SCALE GENOMIC DNA]</scope>
    <source>
        <strain evidence="11 12">TH1</strain>
    </source>
</reference>
<proteinExistence type="predicted"/>
<keyword evidence="3" id="KW-0489">Methyltransferase</keyword>
<dbReference type="PANTHER" id="PTHR45814:SF2">
    <property type="entry name" value="HISTONE-LYSINE N-METHYLTRANSFERASE SETD1"/>
    <property type="match status" value="1"/>
</dbReference>
<dbReference type="GO" id="GO:0140999">
    <property type="term" value="F:histone H3K4 trimethyltransferase activity"/>
    <property type="evidence" value="ECO:0007669"/>
    <property type="project" value="UniProtKB-EC"/>
</dbReference>
<dbReference type="InterPro" id="IPR046341">
    <property type="entry name" value="SET_dom_sf"/>
</dbReference>
<dbReference type="InterPro" id="IPR044570">
    <property type="entry name" value="Set1-like"/>
</dbReference>
<dbReference type="SMART" id="SM00317">
    <property type="entry name" value="SET"/>
    <property type="match status" value="1"/>
</dbReference>
<evidence type="ECO:0000256" key="5">
    <source>
        <dbReference type="ARBA" id="ARBA00022691"/>
    </source>
</evidence>
<evidence type="ECO:0000256" key="2">
    <source>
        <dbReference type="ARBA" id="ARBA00012182"/>
    </source>
</evidence>
<dbReference type="STRING" id="646526.A0A1W0E7B1"/>
<dbReference type="EC" id="2.1.1.354" evidence="2"/>
<protein>
    <recommendedName>
        <fullName evidence="2">[histone H3]-lysine(4) N-trimethyltransferase</fullName>
        <ecNumber evidence="2">2.1.1.354</ecNumber>
    </recommendedName>
</protein>
<dbReference type="VEuPathDB" id="MicrosporidiaDB:EHP00_295"/>
<dbReference type="Pfam" id="PF00856">
    <property type="entry name" value="SET"/>
    <property type="match status" value="1"/>
</dbReference>
<dbReference type="GO" id="GO:0032259">
    <property type="term" value="P:methylation"/>
    <property type="evidence" value="ECO:0007669"/>
    <property type="project" value="UniProtKB-KW"/>
</dbReference>
<feature type="domain" description="SET" evidence="10">
    <location>
        <begin position="245"/>
        <end position="360"/>
    </location>
</feature>
<evidence type="ECO:0000259" key="10">
    <source>
        <dbReference type="PROSITE" id="PS50280"/>
    </source>
</evidence>
<dbReference type="OrthoDB" id="308383at2759"/>
<dbReference type="InterPro" id="IPR001214">
    <property type="entry name" value="SET_dom"/>
</dbReference>
<sequence length="387" mass="45085">MDDSVELKQLDDIGNTNKINQPIQVKENVDKKLQKFFGASNNENNYKPGILFEYRKNNVYAVNSEIDVLNTCSKQEGKPITQRNDTNIEKCGAKEEESDIIKRKKKLNTRKKENGRRKKKEKVLEKKREDACKKALQTYKKEQLSKKSKFDLSQNWFSFNAAKRISDLPDILRDEFLEFCNLTGFFNPDDCFRAMRLTVFNNKHIRMGIEMQEQELKKIQLEKAEILKERIASNNFPLEQKLNKSVFEIKNSSIHGKGVFTKMKIPDDAFLFCYEGEIIGKCMSDKREKEYKANGITSIYMFTVEEDIILDATKIGNWARFVNHSCESNCDAIYCVDSGKIKYFTKRVIEKNEEITINYMSKKVLDITDCNCGSSRCRSNKAKLWKN</sequence>
<comment type="catalytic activity">
    <reaction evidence="8">
        <text>L-lysyl(4)-[histone H3] + 3 S-adenosyl-L-methionine = N(6),N(6),N(6)-trimethyl-L-lysyl(4)-[histone H3] + 3 S-adenosyl-L-homocysteine + 3 H(+)</text>
        <dbReference type="Rhea" id="RHEA:60260"/>
        <dbReference type="Rhea" id="RHEA-COMP:15537"/>
        <dbReference type="Rhea" id="RHEA-COMP:15547"/>
        <dbReference type="ChEBI" id="CHEBI:15378"/>
        <dbReference type="ChEBI" id="CHEBI:29969"/>
        <dbReference type="ChEBI" id="CHEBI:57856"/>
        <dbReference type="ChEBI" id="CHEBI:59789"/>
        <dbReference type="ChEBI" id="CHEBI:61961"/>
        <dbReference type="EC" id="2.1.1.354"/>
    </reaction>
</comment>
<evidence type="ECO:0000256" key="7">
    <source>
        <dbReference type="ARBA" id="ARBA00023242"/>
    </source>
</evidence>
<feature type="compositionally biased region" description="Basic residues" evidence="9">
    <location>
        <begin position="102"/>
        <end position="121"/>
    </location>
</feature>
<keyword evidence="12" id="KW-1185">Reference proteome</keyword>
<keyword evidence="6" id="KW-0156">Chromatin regulator</keyword>
<evidence type="ECO:0000313" key="11">
    <source>
        <dbReference type="EMBL" id="OQS55113.1"/>
    </source>
</evidence>
<comment type="caution">
    <text evidence="11">The sequence shown here is derived from an EMBL/GenBank/DDBJ whole genome shotgun (WGS) entry which is preliminary data.</text>
</comment>
<evidence type="ECO:0000256" key="9">
    <source>
        <dbReference type="SAM" id="MobiDB-lite"/>
    </source>
</evidence>
<evidence type="ECO:0000256" key="8">
    <source>
        <dbReference type="ARBA" id="ARBA00047571"/>
    </source>
</evidence>
<organism evidence="11 12">
    <name type="scientific">Ecytonucleospora hepatopenaei</name>
    <dbReference type="NCBI Taxonomy" id="646526"/>
    <lineage>
        <taxon>Eukaryota</taxon>
        <taxon>Fungi</taxon>
        <taxon>Fungi incertae sedis</taxon>
        <taxon>Microsporidia</taxon>
        <taxon>Enterocytozoonidae</taxon>
        <taxon>Ecytonucleospora</taxon>
    </lineage>
</organism>
<dbReference type="EMBL" id="MNPJ01000014">
    <property type="protein sequence ID" value="OQS55113.1"/>
    <property type="molecule type" value="Genomic_DNA"/>
</dbReference>
<dbReference type="Gene3D" id="2.170.270.10">
    <property type="entry name" value="SET domain"/>
    <property type="match status" value="1"/>
</dbReference>
<name>A0A1W0E7B1_9MICR</name>
<dbReference type="PANTHER" id="PTHR45814">
    <property type="entry name" value="HISTONE-LYSINE N-METHYLTRANSFERASE SETD1"/>
    <property type="match status" value="1"/>
</dbReference>
<evidence type="ECO:0000313" key="12">
    <source>
        <dbReference type="Proteomes" id="UP000192758"/>
    </source>
</evidence>
<dbReference type="SUPFAM" id="SSF82199">
    <property type="entry name" value="SET domain"/>
    <property type="match status" value="1"/>
</dbReference>
<dbReference type="PROSITE" id="PS50280">
    <property type="entry name" value="SET"/>
    <property type="match status" value="1"/>
</dbReference>
<comment type="subcellular location">
    <subcellularLocation>
        <location evidence="1">Nucleus</location>
    </subcellularLocation>
</comment>
<evidence type="ECO:0000256" key="4">
    <source>
        <dbReference type="ARBA" id="ARBA00022679"/>
    </source>
</evidence>
<keyword evidence="5" id="KW-0949">S-adenosyl-L-methionine</keyword>
<evidence type="ECO:0000256" key="6">
    <source>
        <dbReference type="ARBA" id="ARBA00022853"/>
    </source>
</evidence>
<dbReference type="AlphaFoldDB" id="A0A1W0E7B1"/>
<feature type="region of interest" description="Disordered" evidence="9">
    <location>
        <begin position="102"/>
        <end position="124"/>
    </location>
</feature>
<evidence type="ECO:0000256" key="1">
    <source>
        <dbReference type="ARBA" id="ARBA00004123"/>
    </source>
</evidence>